<evidence type="ECO:0000256" key="1">
    <source>
        <dbReference type="ARBA" id="ARBA00004651"/>
    </source>
</evidence>
<dbReference type="PROSITE" id="PS00211">
    <property type="entry name" value="ABC_TRANSPORTER_1"/>
    <property type="match status" value="1"/>
</dbReference>
<dbReference type="SUPFAM" id="SSF52540">
    <property type="entry name" value="P-loop containing nucleoside triphosphate hydrolases"/>
    <property type="match status" value="1"/>
</dbReference>
<evidence type="ECO:0000256" key="5">
    <source>
        <dbReference type="ARBA" id="ARBA00022840"/>
    </source>
</evidence>
<dbReference type="GO" id="GO:0015421">
    <property type="term" value="F:ABC-type oligopeptide transporter activity"/>
    <property type="evidence" value="ECO:0007669"/>
    <property type="project" value="TreeGrafter"/>
</dbReference>
<evidence type="ECO:0000256" key="4">
    <source>
        <dbReference type="ARBA" id="ARBA00022741"/>
    </source>
</evidence>
<dbReference type="SMART" id="SM00382">
    <property type="entry name" value="AAA"/>
    <property type="match status" value="1"/>
</dbReference>
<dbReference type="GO" id="GO:0005886">
    <property type="term" value="C:plasma membrane"/>
    <property type="evidence" value="ECO:0007669"/>
    <property type="project" value="UniProtKB-SubCell"/>
</dbReference>
<protein>
    <submittedName>
        <fullName evidence="11">ATP-binding cassette, subfamily B, MsbA</fullName>
    </submittedName>
</protein>
<keyword evidence="3 8" id="KW-0812">Transmembrane</keyword>
<keyword evidence="6 8" id="KW-1133">Transmembrane helix</keyword>
<evidence type="ECO:0000256" key="7">
    <source>
        <dbReference type="ARBA" id="ARBA00023136"/>
    </source>
</evidence>
<sequence length="588" mass="62042">MARDAASQDDGGDRLLRRAWRDWLWPHRRRLALNIGLIAAFAGSNALYPEIIRRSVDALQAGDVGVIGVIAPIIVLVTALKGGLLYGHRVLTNAVMAQVEADIQTRLFRHLVDADLAWLSREPPAALASRFTADVAIMSGAMRAVVTNALRDALMVVTLFGALLWIDVELTLIVLALAPLAAWPIAAVGRRLRKLARATSERVASTSATVVESFAGVHVAKTYGMEPYLKVKTAGAFDALRGLRVRAGQAQSLIDPLMEVLAGVAVAIVIWLIGARIAAGENTLGDITGFVTALLLAAQPVRALGNLNAVVQGGLASARRVYDLLDQPAQIAEPPGAPALAVTEGAIRFEGVSFRYGEGAPALSDFTLDIPGGARVALVGRSGAGKSTVMNLIPRLYDVTEGRLLIDGRDVREVALASLRGSVAVVSQDAVIFNDTIGANIALGRPGATQGDIEAAARAAACHDFISALPGGYGAQAGERGDRLSGGQRQRVSIARAFLRDAPILLLDEATSALDAESEGAIRAALDRLSEGRTTLIIAHRLSTILDADLIAVMDRGRLVEQGRHEALVSEGGLYAMLYRMQFEGATG</sequence>
<keyword evidence="4" id="KW-0547">Nucleotide-binding</keyword>
<feature type="transmembrane region" description="Helical" evidence="8">
    <location>
        <begin position="172"/>
        <end position="192"/>
    </location>
</feature>
<gene>
    <name evidence="11" type="ORF">SAMN05444370_101132</name>
</gene>
<dbReference type="InterPro" id="IPR039421">
    <property type="entry name" value="Type_1_exporter"/>
</dbReference>
<dbReference type="InterPro" id="IPR003439">
    <property type="entry name" value="ABC_transporter-like_ATP-bd"/>
</dbReference>
<dbReference type="PANTHER" id="PTHR43394:SF1">
    <property type="entry name" value="ATP-BINDING CASSETTE SUB-FAMILY B MEMBER 10, MITOCHONDRIAL"/>
    <property type="match status" value="1"/>
</dbReference>
<keyword evidence="7 8" id="KW-0472">Membrane</keyword>
<dbReference type="InterPro" id="IPR036640">
    <property type="entry name" value="ABC1_TM_sf"/>
</dbReference>
<evidence type="ECO:0000313" key="12">
    <source>
        <dbReference type="Proteomes" id="UP000198703"/>
    </source>
</evidence>
<dbReference type="RefSeq" id="WP_093247559.1">
    <property type="nucleotide sequence ID" value="NZ_FNQM01000001.1"/>
</dbReference>
<dbReference type="Proteomes" id="UP000198703">
    <property type="component" value="Unassembled WGS sequence"/>
</dbReference>
<dbReference type="CDD" id="cd18552">
    <property type="entry name" value="ABC_6TM_MsbA_like"/>
    <property type="match status" value="1"/>
</dbReference>
<evidence type="ECO:0000256" key="3">
    <source>
        <dbReference type="ARBA" id="ARBA00022692"/>
    </source>
</evidence>
<proteinExistence type="predicted"/>
<dbReference type="STRING" id="89524.SAMN05444370_101132"/>
<dbReference type="OrthoDB" id="9808328at2"/>
<dbReference type="AlphaFoldDB" id="A0A1H3VIL8"/>
<feature type="transmembrane region" description="Helical" evidence="8">
    <location>
        <begin position="149"/>
        <end position="166"/>
    </location>
</feature>
<feature type="transmembrane region" description="Helical" evidence="8">
    <location>
        <begin position="64"/>
        <end position="86"/>
    </location>
</feature>
<evidence type="ECO:0000256" key="6">
    <source>
        <dbReference type="ARBA" id="ARBA00022989"/>
    </source>
</evidence>
<feature type="domain" description="ABC transporter" evidence="9">
    <location>
        <begin position="347"/>
        <end position="581"/>
    </location>
</feature>
<dbReference type="Gene3D" id="1.20.1560.10">
    <property type="entry name" value="ABC transporter type 1, transmembrane domain"/>
    <property type="match status" value="1"/>
</dbReference>
<evidence type="ECO:0000259" key="9">
    <source>
        <dbReference type="PROSITE" id="PS50893"/>
    </source>
</evidence>
<keyword evidence="12" id="KW-1185">Reference proteome</keyword>
<dbReference type="Pfam" id="PF00005">
    <property type="entry name" value="ABC_tran"/>
    <property type="match status" value="1"/>
</dbReference>
<dbReference type="FunFam" id="3.40.50.300:FF:000287">
    <property type="entry name" value="Multidrug ABC transporter ATP-binding protein"/>
    <property type="match status" value="1"/>
</dbReference>
<feature type="transmembrane region" description="Helical" evidence="8">
    <location>
        <begin position="253"/>
        <end position="274"/>
    </location>
</feature>
<dbReference type="InterPro" id="IPR027417">
    <property type="entry name" value="P-loop_NTPase"/>
</dbReference>
<dbReference type="Gene3D" id="3.40.50.300">
    <property type="entry name" value="P-loop containing nucleotide triphosphate hydrolases"/>
    <property type="match status" value="1"/>
</dbReference>
<evidence type="ECO:0000256" key="8">
    <source>
        <dbReference type="SAM" id="Phobius"/>
    </source>
</evidence>
<dbReference type="PANTHER" id="PTHR43394">
    <property type="entry name" value="ATP-DEPENDENT PERMEASE MDL1, MITOCHONDRIAL"/>
    <property type="match status" value="1"/>
</dbReference>
<organism evidence="11 12">
    <name type="scientific">Rubrimonas cliftonensis</name>
    <dbReference type="NCBI Taxonomy" id="89524"/>
    <lineage>
        <taxon>Bacteria</taxon>
        <taxon>Pseudomonadati</taxon>
        <taxon>Pseudomonadota</taxon>
        <taxon>Alphaproteobacteria</taxon>
        <taxon>Rhodobacterales</taxon>
        <taxon>Paracoccaceae</taxon>
        <taxon>Rubrimonas</taxon>
    </lineage>
</organism>
<dbReference type="EMBL" id="FNQM01000001">
    <property type="protein sequence ID" value="SDZ74619.1"/>
    <property type="molecule type" value="Genomic_DNA"/>
</dbReference>
<dbReference type="GO" id="GO:0016887">
    <property type="term" value="F:ATP hydrolysis activity"/>
    <property type="evidence" value="ECO:0007669"/>
    <property type="project" value="InterPro"/>
</dbReference>
<accession>A0A1H3VIL8</accession>
<keyword evidence="5 11" id="KW-0067">ATP-binding</keyword>
<dbReference type="InterPro" id="IPR017871">
    <property type="entry name" value="ABC_transporter-like_CS"/>
</dbReference>
<evidence type="ECO:0000256" key="2">
    <source>
        <dbReference type="ARBA" id="ARBA00022448"/>
    </source>
</evidence>
<keyword evidence="2" id="KW-0813">Transport</keyword>
<evidence type="ECO:0000313" key="11">
    <source>
        <dbReference type="EMBL" id="SDZ74619.1"/>
    </source>
</evidence>
<evidence type="ECO:0000259" key="10">
    <source>
        <dbReference type="PROSITE" id="PS50929"/>
    </source>
</evidence>
<dbReference type="PROSITE" id="PS50893">
    <property type="entry name" value="ABC_TRANSPORTER_2"/>
    <property type="match status" value="1"/>
</dbReference>
<comment type="subcellular location">
    <subcellularLocation>
        <location evidence="1">Cell membrane</location>
        <topology evidence="1">Multi-pass membrane protein</topology>
    </subcellularLocation>
</comment>
<reference evidence="11 12" key="1">
    <citation type="submission" date="2016-10" db="EMBL/GenBank/DDBJ databases">
        <authorList>
            <person name="de Groot N.N."/>
        </authorList>
    </citation>
    <scope>NUCLEOTIDE SEQUENCE [LARGE SCALE GENOMIC DNA]</scope>
    <source>
        <strain evidence="11 12">DSM 15345</strain>
    </source>
</reference>
<feature type="transmembrane region" description="Helical" evidence="8">
    <location>
        <begin position="31"/>
        <end position="52"/>
    </location>
</feature>
<dbReference type="SUPFAM" id="SSF90123">
    <property type="entry name" value="ABC transporter transmembrane region"/>
    <property type="match status" value="1"/>
</dbReference>
<dbReference type="PROSITE" id="PS50929">
    <property type="entry name" value="ABC_TM1F"/>
    <property type="match status" value="1"/>
</dbReference>
<dbReference type="InterPro" id="IPR003593">
    <property type="entry name" value="AAA+_ATPase"/>
</dbReference>
<name>A0A1H3VIL8_9RHOB</name>
<dbReference type="Pfam" id="PF00664">
    <property type="entry name" value="ABC_membrane"/>
    <property type="match status" value="1"/>
</dbReference>
<dbReference type="GO" id="GO:0005524">
    <property type="term" value="F:ATP binding"/>
    <property type="evidence" value="ECO:0007669"/>
    <property type="project" value="UniProtKB-KW"/>
</dbReference>
<feature type="domain" description="ABC transmembrane type-1" evidence="10">
    <location>
        <begin position="32"/>
        <end position="313"/>
    </location>
</feature>
<dbReference type="InterPro" id="IPR011527">
    <property type="entry name" value="ABC1_TM_dom"/>
</dbReference>